<dbReference type="EMBL" id="CAMAPF010000926">
    <property type="protein sequence ID" value="CAH9122676.1"/>
    <property type="molecule type" value="Genomic_DNA"/>
</dbReference>
<dbReference type="GO" id="GO:0003729">
    <property type="term" value="F:mRNA binding"/>
    <property type="evidence" value="ECO:0007669"/>
    <property type="project" value="TreeGrafter"/>
</dbReference>
<dbReference type="Gene3D" id="1.20.5.710">
    <property type="entry name" value="Single helix bin"/>
    <property type="match status" value="1"/>
</dbReference>
<dbReference type="HAMAP" id="MF_00368">
    <property type="entry name" value="Ribosomal_bL12"/>
    <property type="match status" value="1"/>
</dbReference>
<keyword evidence="5" id="KW-0809">Transit peptide</keyword>
<comment type="subcellular location">
    <subcellularLocation>
        <location evidence="1">Plastid</location>
        <location evidence="1">Chloroplast</location>
    </subcellularLocation>
</comment>
<dbReference type="InterPro" id="IPR014719">
    <property type="entry name" value="Ribosomal_bL12_C/ClpS-like"/>
</dbReference>
<evidence type="ECO:0000256" key="9">
    <source>
        <dbReference type="ARBA" id="ARBA00082754"/>
    </source>
</evidence>
<evidence type="ECO:0000256" key="2">
    <source>
        <dbReference type="ARBA" id="ARBA00007197"/>
    </source>
</evidence>
<keyword evidence="3" id="KW-0150">Chloroplast</keyword>
<dbReference type="InterPro" id="IPR013823">
    <property type="entry name" value="Ribosomal_bL12_C"/>
</dbReference>
<keyword evidence="7" id="KW-0687">Ribonucleoprotein</keyword>
<protein>
    <recommendedName>
        <fullName evidence="8">Large ribosomal subunit protein bL12c</fullName>
    </recommendedName>
    <alternativeName>
        <fullName evidence="9">CL12</fullName>
    </alternativeName>
</protein>
<accession>A0AAV0D287</accession>
<dbReference type="SUPFAM" id="SSF54736">
    <property type="entry name" value="ClpS-like"/>
    <property type="match status" value="1"/>
</dbReference>
<dbReference type="Gene3D" id="3.30.1390.10">
    <property type="match status" value="1"/>
</dbReference>
<evidence type="ECO:0000256" key="8">
    <source>
        <dbReference type="ARBA" id="ARBA00072688"/>
    </source>
</evidence>
<dbReference type="GO" id="GO:0005840">
    <property type="term" value="C:ribosome"/>
    <property type="evidence" value="ECO:0007669"/>
    <property type="project" value="UniProtKB-KW"/>
</dbReference>
<dbReference type="GO" id="GO:1990904">
    <property type="term" value="C:ribonucleoprotein complex"/>
    <property type="evidence" value="ECO:0007669"/>
    <property type="project" value="UniProtKB-KW"/>
</dbReference>
<dbReference type="GO" id="GO:0006412">
    <property type="term" value="P:translation"/>
    <property type="evidence" value="ECO:0007669"/>
    <property type="project" value="InterPro"/>
</dbReference>
<comment type="similarity">
    <text evidence="2">Belongs to the bacterial ribosomal protein bL12 family.</text>
</comment>
<proteinExistence type="inferred from homology"/>
<evidence type="ECO:0000256" key="5">
    <source>
        <dbReference type="ARBA" id="ARBA00022946"/>
    </source>
</evidence>
<feature type="domain" description="Large ribosomal subunit protein bL12 C-terminal" evidence="10">
    <location>
        <begin position="144"/>
        <end position="210"/>
    </location>
</feature>
<dbReference type="GO" id="GO:0003735">
    <property type="term" value="F:structural constituent of ribosome"/>
    <property type="evidence" value="ECO:0007669"/>
    <property type="project" value="InterPro"/>
</dbReference>
<dbReference type="Proteomes" id="UP001152523">
    <property type="component" value="Unassembled WGS sequence"/>
</dbReference>
<evidence type="ECO:0000256" key="7">
    <source>
        <dbReference type="ARBA" id="ARBA00023274"/>
    </source>
</evidence>
<evidence type="ECO:0000259" key="11">
    <source>
        <dbReference type="Pfam" id="PF16320"/>
    </source>
</evidence>
<dbReference type="AlphaFoldDB" id="A0AAV0D287"/>
<dbReference type="NCBIfam" id="TIGR00855">
    <property type="entry name" value="L12"/>
    <property type="match status" value="1"/>
</dbReference>
<dbReference type="GO" id="GO:0009507">
    <property type="term" value="C:chloroplast"/>
    <property type="evidence" value="ECO:0007669"/>
    <property type="project" value="UniProtKB-SubCell"/>
</dbReference>
<evidence type="ECO:0000259" key="10">
    <source>
        <dbReference type="Pfam" id="PF00542"/>
    </source>
</evidence>
<gene>
    <name evidence="12" type="ORF">CEPIT_LOCUS10352</name>
    <name evidence="13" type="ORF">CEPIT_LOCUS24645</name>
</gene>
<evidence type="ECO:0000256" key="3">
    <source>
        <dbReference type="ARBA" id="ARBA00022528"/>
    </source>
</evidence>
<evidence type="ECO:0000256" key="6">
    <source>
        <dbReference type="ARBA" id="ARBA00022980"/>
    </source>
</evidence>
<reference evidence="12" key="1">
    <citation type="submission" date="2022-07" db="EMBL/GenBank/DDBJ databases">
        <authorList>
            <person name="Macas J."/>
            <person name="Novak P."/>
            <person name="Neumann P."/>
        </authorList>
    </citation>
    <scope>NUCLEOTIDE SEQUENCE</scope>
</reference>
<evidence type="ECO:0000313" key="14">
    <source>
        <dbReference type="Proteomes" id="UP001152523"/>
    </source>
</evidence>
<evidence type="ECO:0000313" key="12">
    <source>
        <dbReference type="EMBL" id="CAH9088123.1"/>
    </source>
</evidence>
<dbReference type="PANTHER" id="PTHR45987:SF26">
    <property type="entry name" value="LARGE RIBOSOMAL SUBUNIT PROTEIN BL12CX-RELATED"/>
    <property type="match status" value="1"/>
</dbReference>
<dbReference type="SUPFAM" id="SSF48300">
    <property type="entry name" value="Ribosomal protein L7/12, oligomerisation (N-terminal) domain"/>
    <property type="match status" value="1"/>
</dbReference>
<keyword evidence="14" id="KW-1185">Reference proteome</keyword>
<organism evidence="12 14">
    <name type="scientific">Cuscuta epithymum</name>
    <dbReference type="NCBI Taxonomy" id="186058"/>
    <lineage>
        <taxon>Eukaryota</taxon>
        <taxon>Viridiplantae</taxon>
        <taxon>Streptophyta</taxon>
        <taxon>Embryophyta</taxon>
        <taxon>Tracheophyta</taxon>
        <taxon>Spermatophyta</taxon>
        <taxon>Magnoliopsida</taxon>
        <taxon>eudicotyledons</taxon>
        <taxon>Gunneridae</taxon>
        <taxon>Pentapetalae</taxon>
        <taxon>asterids</taxon>
        <taxon>lamiids</taxon>
        <taxon>Solanales</taxon>
        <taxon>Convolvulaceae</taxon>
        <taxon>Cuscuteae</taxon>
        <taxon>Cuscuta</taxon>
        <taxon>Cuscuta subgen. Cuscuta</taxon>
    </lineage>
</organism>
<keyword evidence="4" id="KW-0934">Plastid</keyword>
<keyword evidence="6" id="KW-0689">Ribosomal protein</keyword>
<dbReference type="CDD" id="cd00387">
    <property type="entry name" value="Ribosomal_L7_L12"/>
    <property type="match status" value="1"/>
</dbReference>
<dbReference type="PANTHER" id="PTHR45987">
    <property type="entry name" value="39S RIBOSOMAL PROTEIN L12"/>
    <property type="match status" value="1"/>
</dbReference>
<name>A0AAV0D287_9ASTE</name>
<dbReference type="InterPro" id="IPR008932">
    <property type="entry name" value="Ribosomal_bL12_oligo"/>
</dbReference>
<evidence type="ECO:0000313" key="13">
    <source>
        <dbReference type="EMBL" id="CAH9122676.1"/>
    </source>
</evidence>
<evidence type="ECO:0000256" key="4">
    <source>
        <dbReference type="ARBA" id="ARBA00022640"/>
    </source>
</evidence>
<evidence type="ECO:0000256" key="1">
    <source>
        <dbReference type="ARBA" id="ARBA00004229"/>
    </source>
</evidence>
<comment type="caution">
    <text evidence="12">The sequence shown here is derived from an EMBL/GenBank/DDBJ whole genome shotgun (WGS) entry which is preliminary data.</text>
</comment>
<dbReference type="InterPro" id="IPR000206">
    <property type="entry name" value="Ribosomal_bL12"/>
</dbReference>
<dbReference type="InterPro" id="IPR036235">
    <property type="entry name" value="Ribosomal_bL12_oligo_N_sf"/>
</dbReference>
<dbReference type="FunFam" id="3.30.1390.10:FF:000001">
    <property type="entry name" value="50S ribosomal protein L7/L12"/>
    <property type="match status" value="1"/>
</dbReference>
<dbReference type="EMBL" id="CAMAPF010000059">
    <property type="protein sequence ID" value="CAH9088123.1"/>
    <property type="molecule type" value="Genomic_DNA"/>
</dbReference>
<feature type="domain" description="Large ribosomal subunit protein bL12 oligomerization" evidence="11">
    <location>
        <begin position="86"/>
        <end position="132"/>
    </location>
</feature>
<dbReference type="Pfam" id="PF00542">
    <property type="entry name" value="Ribosomal_L12"/>
    <property type="match status" value="1"/>
</dbReference>
<sequence>MNENAPYPHRDLLSSSPLHLTPFNMASTLSTITLRSPSHPNPSSLLSASAVPKRAVQFPFRSPNLHRRTTFLRPLAAVEAPEKVVQLGDEISRLTLFDAQKLVEYLQDKLGVSAAMMAPAAVIAAPGGPGAADASPVVEEKTEFDVVIEDVPSSSRIPTIKAVRSLTNLALKEAKELIEGLPKKFKEGVSKEEAEEAKKQLEAAGAKVSIA</sequence>
<dbReference type="Pfam" id="PF16320">
    <property type="entry name" value="Ribosomal_L12_N"/>
    <property type="match status" value="1"/>
</dbReference>